<dbReference type="Proteomes" id="UP000770661">
    <property type="component" value="Unassembled WGS sequence"/>
</dbReference>
<evidence type="ECO:0000256" key="9">
    <source>
        <dbReference type="SAM" id="MobiDB-lite"/>
    </source>
</evidence>
<sequence length="321" mass="34784">MSSYFANMATAGSWGTATQEQCAYMQASRGSSGYPDMTQAYAQYGTGMQTYRYPGAYPALGTITPTNKAAFDHVHSPSNTSSSPVPTTSYDAIQSYYPAITSPKSEMTATHPSGVPSSAVSHAVSPVNSDFNSAKMNAYVNPMTGMTPPPCVTAVPSNPLTPAEALTQVYGTAAPDGVMQPYTSRTQSPANYYQWVKAYPAVPNGVGLSAGQDPGSGPKRTRQTYTRYQTLELEKEFHFNRYLTRRRRIEIAHALCLTERQIKIWFQNRRMKAKKESKQANDSTGEKSEESEEKETSDITSSPGLLTGVLTGSLPGSLTIT</sequence>
<dbReference type="PANTHER" id="PTHR45659">
    <property type="entry name" value="HOMEOBOX PROTEIN HOX"/>
    <property type="match status" value="1"/>
</dbReference>
<gene>
    <name evidence="11" type="primary">ftz</name>
    <name evidence="11" type="ORF">GWK47_017086</name>
</gene>
<feature type="region of interest" description="Disordered" evidence="9">
    <location>
        <begin position="274"/>
        <end position="321"/>
    </location>
</feature>
<organism evidence="11 12">
    <name type="scientific">Chionoecetes opilio</name>
    <name type="common">Atlantic snow crab</name>
    <name type="synonym">Cancer opilio</name>
    <dbReference type="NCBI Taxonomy" id="41210"/>
    <lineage>
        <taxon>Eukaryota</taxon>
        <taxon>Metazoa</taxon>
        <taxon>Ecdysozoa</taxon>
        <taxon>Arthropoda</taxon>
        <taxon>Crustacea</taxon>
        <taxon>Multicrustacea</taxon>
        <taxon>Malacostraca</taxon>
        <taxon>Eumalacostraca</taxon>
        <taxon>Eucarida</taxon>
        <taxon>Decapoda</taxon>
        <taxon>Pleocyemata</taxon>
        <taxon>Brachyura</taxon>
        <taxon>Eubrachyura</taxon>
        <taxon>Majoidea</taxon>
        <taxon>Majidae</taxon>
        <taxon>Chionoecetes</taxon>
    </lineage>
</organism>
<evidence type="ECO:0000256" key="5">
    <source>
        <dbReference type="ARBA" id="ARBA00023155"/>
    </source>
</evidence>
<dbReference type="GO" id="GO:0005634">
    <property type="term" value="C:nucleus"/>
    <property type="evidence" value="ECO:0007669"/>
    <property type="project" value="UniProtKB-SubCell"/>
</dbReference>
<keyword evidence="3" id="KW-0217">Developmental protein</keyword>
<feature type="domain" description="Homeobox" evidence="10">
    <location>
        <begin position="216"/>
        <end position="276"/>
    </location>
</feature>
<dbReference type="InterPro" id="IPR020479">
    <property type="entry name" value="HD_metazoa"/>
</dbReference>
<name>A0A8J5ES60_CHIOP</name>
<dbReference type="GO" id="GO:0000122">
    <property type="term" value="P:negative regulation of transcription by RNA polymerase II"/>
    <property type="evidence" value="ECO:0007669"/>
    <property type="project" value="TreeGrafter"/>
</dbReference>
<keyword evidence="5 7" id="KW-0371">Homeobox</keyword>
<evidence type="ECO:0000256" key="6">
    <source>
        <dbReference type="ARBA" id="ARBA00023242"/>
    </source>
</evidence>
<dbReference type="CDD" id="cd00086">
    <property type="entry name" value="homeodomain"/>
    <property type="match status" value="1"/>
</dbReference>
<dbReference type="GO" id="GO:0000981">
    <property type="term" value="F:DNA-binding transcription factor activity, RNA polymerase II-specific"/>
    <property type="evidence" value="ECO:0007669"/>
    <property type="project" value="InterPro"/>
</dbReference>
<evidence type="ECO:0000256" key="1">
    <source>
        <dbReference type="ARBA" id="ARBA00004123"/>
    </source>
</evidence>
<dbReference type="PROSITE" id="PS00027">
    <property type="entry name" value="HOMEOBOX_1"/>
    <property type="match status" value="1"/>
</dbReference>
<evidence type="ECO:0000313" key="12">
    <source>
        <dbReference type="Proteomes" id="UP000770661"/>
    </source>
</evidence>
<comment type="similarity">
    <text evidence="2">Belongs to the Antp homeobox family.</text>
</comment>
<evidence type="ECO:0000256" key="8">
    <source>
        <dbReference type="RuleBase" id="RU000682"/>
    </source>
</evidence>
<evidence type="ECO:0000313" key="11">
    <source>
        <dbReference type="EMBL" id="KAG5512606.1"/>
    </source>
</evidence>
<comment type="subcellular location">
    <subcellularLocation>
        <location evidence="1 7 8">Nucleus</location>
    </subcellularLocation>
</comment>
<dbReference type="GO" id="GO:0009952">
    <property type="term" value="P:anterior/posterior pattern specification"/>
    <property type="evidence" value="ECO:0007669"/>
    <property type="project" value="TreeGrafter"/>
</dbReference>
<dbReference type="FunFam" id="1.10.10.60:FF:000193">
    <property type="entry name" value="Ultrabithorax, isoform C"/>
    <property type="match status" value="1"/>
</dbReference>
<dbReference type="InterPro" id="IPR017970">
    <property type="entry name" value="Homeobox_CS"/>
</dbReference>
<dbReference type="InterPro" id="IPR050296">
    <property type="entry name" value="Antp_homeobox"/>
</dbReference>
<dbReference type="InterPro" id="IPR001356">
    <property type="entry name" value="HD"/>
</dbReference>
<evidence type="ECO:0000256" key="2">
    <source>
        <dbReference type="ARBA" id="ARBA00009107"/>
    </source>
</evidence>
<protein>
    <submittedName>
        <fullName evidence="11">Homeotic protein fushi tarazu</fullName>
    </submittedName>
</protein>
<keyword evidence="6 7" id="KW-0539">Nucleus</keyword>
<proteinExistence type="inferred from homology"/>
<dbReference type="SUPFAM" id="SSF46689">
    <property type="entry name" value="Homeodomain-like"/>
    <property type="match status" value="1"/>
</dbReference>
<dbReference type="GO" id="GO:0000978">
    <property type="term" value="F:RNA polymerase II cis-regulatory region sequence-specific DNA binding"/>
    <property type="evidence" value="ECO:0007669"/>
    <property type="project" value="TreeGrafter"/>
</dbReference>
<dbReference type="OrthoDB" id="6159439at2759"/>
<feature type="DNA-binding region" description="Homeobox" evidence="7">
    <location>
        <begin position="218"/>
        <end position="277"/>
    </location>
</feature>
<dbReference type="PROSITE" id="PS50071">
    <property type="entry name" value="HOMEOBOX_2"/>
    <property type="match status" value="1"/>
</dbReference>
<dbReference type="InterPro" id="IPR009057">
    <property type="entry name" value="Homeodomain-like_sf"/>
</dbReference>
<dbReference type="Pfam" id="PF00046">
    <property type="entry name" value="Homeodomain"/>
    <property type="match status" value="1"/>
</dbReference>
<accession>A0A8J5ES60</accession>
<reference evidence="11" key="1">
    <citation type="submission" date="2020-07" db="EMBL/GenBank/DDBJ databases">
        <title>The High-quality genome of the commercially important snow crab, Chionoecetes opilio.</title>
        <authorList>
            <person name="Jeong J.-H."/>
            <person name="Ryu S."/>
        </authorList>
    </citation>
    <scope>NUCLEOTIDE SEQUENCE</scope>
    <source>
        <strain evidence="11">MADBK_172401_WGS</strain>
        <tissue evidence="11">Digestive gland</tissue>
    </source>
</reference>
<keyword evidence="4 7" id="KW-0238">DNA-binding</keyword>
<dbReference type="AlphaFoldDB" id="A0A8J5ES60"/>
<dbReference type="PANTHER" id="PTHR45659:SF4">
    <property type="entry name" value="HOMEOBOX PROTEIN ABDOMINAL-A"/>
    <property type="match status" value="1"/>
</dbReference>
<evidence type="ECO:0000256" key="4">
    <source>
        <dbReference type="ARBA" id="ARBA00023125"/>
    </source>
</evidence>
<comment type="caution">
    <text evidence="11">The sequence shown here is derived from an EMBL/GenBank/DDBJ whole genome shotgun (WGS) entry which is preliminary data.</text>
</comment>
<evidence type="ECO:0000259" key="10">
    <source>
        <dbReference type="PROSITE" id="PS50071"/>
    </source>
</evidence>
<dbReference type="Gene3D" id="1.10.10.60">
    <property type="entry name" value="Homeodomain-like"/>
    <property type="match status" value="1"/>
</dbReference>
<dbReference type="PRINTS" id="PR00024">
    <property type="entry name" value="HOMEOBOX"/>
</dbReference>
<feature type="compositionally biased region" description="Basic and acidic residues" evidence="9">
    <location>
        <begin position="274"/>
        <end position="288"/>
    </location>
</feature>
<evidence type="ECO:0000256" key="3">
    <source>
        <dbReference type="ARBA" id="ARBA00022473"/>
    </source>
</evidence>
<keyword evidence="12" id="KW-1185">Reference proteome</keyword>
<dbReference type="SMART" id="SM00389">
    <property type="entry name" value="HOX"/>
    <property type="match status" value="1"/>
</dbReference>
<dbReference type="EMBL" id="JACEEZ010021809">
    <property type="protein sequence ID" value="KAG5512606.1"/>
    <property type="molecule type" value="Genomic_DNA"/>
</dbReference>
<evidence type="ECO:0000256" key="7">
    <source>
        <dbReference type="PROSITE-ProRule" id="PRU00108"/>
    </source>
</evidence>